<comment type="caution">
    <text evidence="3">The sequence shown here is derived from an EMBL/GenBank/DDBJ whole genome shotgun (WGS) entry which is preliminary data.</text>
</comment>
<organism evidence="3 4">
    <name type="scientific">Rousettus aegyptiacus</name>
    <name type="common">Egyptian fruit bat</name>
    <name type="synonym">Pteropus aegyptiacus</name>
    <dbReference type="NCBI Taxonomy" id="9407"/>
    <lineage>
        <taxon>Eukaryota</taxon>
        <taxon>Metazoa</taxon>
        <taxon>Chordata</taxon>
        <taxon>Craniata</taxon>
        <taxon>Vertebrata</taxon>
        <taxon>Euteleostomi</taxon>
        <taxon>Mammalia</taxon>
        <taxon>Eutheria</taxon>
        <taxon>Laurasiatheria</taxon>
        <taxon>Chiroptera</taxon>
        <taxon>Yinpterochiroptera</taxon>
        <taxon>Pteropodoidea</taxon>
        <taxon>Pteropodidae</taxon>
        <taxon>Rousettinae</taxon>
        <taxon>Rousettus</taxon>
    </lineage>
</organism>
<gene>
    <name evidence="3" type="ORF">HJG63_000715</name>
</gene>
<dbReference type="PANTHER" id="PTHR24160">
    <property type="entry name" value="ANKYRIN REPEAT DOMAIN-CONTAINING PROTEIN 53"/>
    <property type="match status" value="1"/>
</dbReference>
<accession>A0A7J8FDR1</accession>
<dbReference type="GO" id="GO:1902412">
    <property type="term" value="P:regulation of mitotic cytokinesis"/>
    <property type="evidence" value="ECO:0007669"/>
    <property type="project" value="InterPro"/>
</dbReference>
<feature type="repeat" description="ANK" evidence="1">
    <location>
        <begin position="222"/>
        <end position="254"/>
    </location>
</feature>
<dbReference type="Proteomes" id="UP000593571">
    <property type="component" value="Unassembled WGS sequence"/>
</dbReference>
<feature type="compositionally biased region" description="Pro residues" evidence="2">
    <location>
        <begin position="31"/>
        <end position="47"/>
    </location>
</feature>
<feature type="repeat" description="ANK" evidence="1">
    <location>
        <begin position="151"/>
        <end position="174"/>
    </location>
</feature>
<dbReference type="InterPro" id="IPR036770">
    <property type="entry name" value="Ankyrin_rpt-contain_sf"/>
</dbReference>
<proteinExistence type="predicted"/>
<dbReference type="GO" id="GO:0031116">
    <property type="term" value="P:positive regulation of microtubule polymerization"/>
    <property type="evidence" value="ECO:0007669"/>
    <property type="project" value="TreeGrafter"/>
</dbReference>
<keyword evidence="1" id="KW-0040">ANK repeat</keyword>
<evidence type="ECO:0000313" key="3">
    <source>
        <dbReference type="EMBL" id="KAF6445867.1"/>
    </source>
</evidence>
<dbReference type="PROSITE" id="PS50088">
    <property type="entry name" value="ANK_REPEAT"/>
    <property type="match status" value="3"/>
</dbReference>
<evidence type="ECO:0000256" key="1">
    <source>
        <dbReference type="PROSITE-ProRule" id="PRU00023"/>
    </source>
</evidence>
<keyword evidence="4" id="KW-1185">Reference proteome</keyword>
<name>A0A7J8FDR1_ROUAE</name>
<dbReference type="PRINTS" id="PR01415">
    <property type="entry name" value="ANKYRIN"/>
</dbReference>
<dbReference type="Gene3D" id="1.25.40.20">
    <property type="entry name" value="Ankyrin repeat-containing domain"/>
    <property type="match status" value="1"/>
</dbReference>
<dbReference type="PROSITE" id="PS50297">
    <property type="entry name" value="ANK_REP_REGION"/>
    <property type="match status" value="3"/>
</dbReference>
<feature type="repeat" description="ANK" evidence="1">
    <location>
        <begin position="185"/>
        <end position="221"/>
    </location>
</feature>
<dbReference type="OrthoDB" id="10254927at2759"/>
<reference evidence="3 4" key="1">
    <citation type="journal article" date="2020" name="Nature">
        <title>Six reference-quality genomes reveal evolution of bat adaptations.</title>
        <authorList>
            <person name="Jebb D."/>
            <person name="Huang Z."/>
            <person name="Pippel M."/>
            <person name="Hughes G.M."/>
            <person name="Lavrichenko K."/>
            <person name="Devanna P."/>
            <person name="Winkler S."/>
            <person name="Jermiin L.S."/>
            <person name="Skirmuntt E.C."/>
            <person name="Katzourakis A."/>
            <person name="Burkitt-Gray L."/>
            <person name="Ray D.A."/>
            <person name="Sullivan K.A.M."/>
            <person name="Roscito J.G."/>
            <person name="Kirilenko B.M."/>
            <person name="Davalos L.M."/>
            <person name="Corthals A.P."/>
            <person name="Power M.L."/>
            <person name="Jones G."/>
            <person name="Ransome R.D."/>
            <person name="Dechmann D.K.N."/>
            <person name="Locatelli A.G."/>
            <person name="Puechmaille S.J."/>
            <person name="Fedrigo O."/>
            <person name="Jarvis E.D."/>
            <person name="Hiller M."/>
            <person name="Vernes S.C."/>
            <person name="Myers E.W."/>
            <person name="Teeling E.C."/>
        </authorList>
    </citation>
    <scope>NUCLEOTIDE SEQUENCE [LARGE SCALE GENOMIC DNA]</scope>
    <source>
        <strain evidence="3">MRouAeg1</strain>
        <tissue evidence="3">Muscle</tissue>
    </source>
</reference>
<evidence type="ECO:0000313" key="4">
    <source>
        <dbReference type="Proteomes" id="UP000593571"/>
    </source>
</evidence>
<dbReference type="SUPFAM" id="SSF48403">
    <property type="entry name" value="Ankyrin repeat"/>
    <property type="match status" value="1"/>
</dbReference>
<dbReference type="EMBL" id="JACASE010000007">
    <property type="protein sequence ID" value="KAF6445867.1"/>
    <property type="molecule type" value="Genomic_DNA"/>
</dbReference>
<dbReference type="InterPro" id="IPR042335">
    <property type="entry name" value="ANKRD53"/>
</dbReference>
<dbReference type="PANTHER" id="PTHR24160:SF1">
    <property type="entry name" value="ANKYRIN REPEAT DOMAIN-CONTAINING PROTEIN 53"/>
    <property type="match status" value="1"/>
</dbReference>
<dbReference type="AlphaFoldDB" id="A0A7J8FDR1"/>
<dbReference type="GO" id="GO:0000922">
    <property type="term" value="C:spindle pole"/>
    <property type="evidence" value="ECO:0007669"/>
    <property type="project" value="TreeGrafter"/>
</dbReference>
<feature type="region of interest" description="Disordered" evidence="2">
    <location>
        <begin position="31"/>
        <end position="85"/>
    </location>
</feature>
<protein>
    <submittedName>
        <fullName evidence="3">Ankyrin repeat domain 53</fullName>
    </submittedName>
</protein>
<dbReference type="InterPro" id="IPR002110">
    <property type="entry name" value="Ankyrin_rpt"/>
</dbReference>
<evidence type="ECO:0000256" key="2">
    <source>
        <dbReference type="SAM" id="MobiDB-lite"/>
    </source>
</evidence>
<dbReference type="Pfam" id="PF12796">
    <property type="entry name" value="Ank_2"/>
    <property type="match status" value="1"/>
</dbReference>
<dbReference type="GO" id="GO:0007080">
    <property type="term" value="P:mitotic metaphase chromosome alignment"/>
    <property type="evidence" value="ECO:0007669"/>
    <property type="project" value="TreeGrafter"/>
</dbReference>
<dbReference type="SMART" id="SM00248">
    <property type="entry name" value="ANK"/>
    <property type="match status" value="4"/>
</dbReference>
<sequence>MLHFQDERAGAVGVVGLAAARALRGAQALPLDPPPAAWEGQAPPPPRQQHQVQSPMAGRTLRAQSDLSARGEERRSTQFLPTPRVSTKSAERAYSKVIWSNSGSKQPSPVDEWDHGAIGSSYELFAAALGNLEWLQFCLNRDRGEIPTDNKGFTAIHFAAQSGKLECLQLLVEKYKFPVDQPTNNGQTPLHLVIHRDNKTMVLPCIHYLLKHGAALNTQTCNGSTPLHLAAREGLLSCVKVLVKNGANVHARDAMGCKPIDYCRIWNHRNCARFLKDAMWKRDKKDFAREMKKLKRLKGQLVLMEQDYLIEYQKEHQILREADFKKWLRSKLQPQGQSLTRNIELKPRAPTWAITPSETPKPPRRFHPSPEARLQQKLERKLQPFVRFLPAYRQPTIRRPELWNRSNNPARSPTAQIGYPQGIRLGVHPDPSLEHDFHGFVKVKSDGHGGARLHTVAGNQVGPVPQLPLEVIIHELYPLMQPYRMKVPQGFYSVSMKNVPQKRYLGDHTFWTDTLAMSLRETFDEAFVATVQAHQGLPALPSP</sequence>
<dbReference type="GO" id="GO:0060236">
    <property type="term" value="P:regulation of mitotic spindle organization"/>
    <property type="evidence" value="ECO:0007669"/>
    <property type="project" value="TreeGrafter"/>
</dbReference>
<dbReference type="Pfam" id="PF13637">
    <property type="entry name" value="Ank_4"/>
    <property type="match status" value="1"/>
</dbReference>